<dbReference type="GO" id="GO:0005829">
    <property type="term" value="C:cytosol"/>
    <property type="evidence" value="ECO:0007669"/>
    <property type="project" value="TreeGrafter"/>
</dbReference>
<dbReference type="GO" id="GO:0000976">
    <property type="term" value="F:transcription cis-regulatory region binding"/>
    <property type="evidence" value="ECO:0007669"/>
    <property type="project" value="TreeGrafter"/>
</dbReference>
<dbReference type="PROSITE" id="PS01124">
    <property type="entry name" value="HTH_ARAC_FAMILY_2"/>
    <property type="match status" value="1"/>
</dbReference>
<keyword evidence="2" id="KW-0238">DNA-binding</keyword>
<dbReference type="RefSeq" id="WP_152278453.1">
    <property type="nucleotide sequence ID" value="NZ_WEKV01000018.1"/>
</dbReference>
<reference evidence="6 7" key="1">
    <citation type="submission" date="2019-10" db="EMBL/GenBank/DDBJ databases">
        <title>Draft Genome Sequence of the Caffeine Degrading Methylotroph Methylorubrum populi PINKEL.</title>
        <authorList>
            <person name="Dawson S.C."/>
            <person name="Zhang X."/>
            <person name="Wright M.E."/>
            <person name="Sharma G."/>
            <person name="Langner J.T."/>
            <person name="Ditty J.L."/>
            <person name="Subuyuj G.A."/>
        </authorList>
    </citation>
    <scope>NUCLEOTIDE SEQUENCE [LARGE SCALE GENOMIC DNA]</scope>
    <source>
        <strain evidence="6 7">Pinkel</strain>
    </source>
</reference>
<feature type="region of interest" description="Disordered" evidence="4">
    <location>
        <begin position="332"/>
        <end position="358"/>
    </location>
</feature>
<dbReference type="GO" id="GO:0003700">
    <property type="term" value="F:DNA-binding transcription factor activity"/>
    <property type="evidence" value="ECO:0007669"/>
    <property type="project" value="InterPro"/>
</dbReference>
<comment type="caution">
    <text evidence="6">The sequence shown here is derived from an EMBL/GenBank/DDBJ whole genome shotgun (WGS) entry which is preliminary data.</text>
</comment>
<evidence type="ECO:0000256" key="4">
    <source>
        <dbReference type="SAM" id="MobiDB-lite"/>
    </source>
</evidence>
<dbReference type="Proteomes" id="UP000469949">
    <property type="component" value="Unassembled WGS sequence"/>
</dbReference>
<dbReference type="InterPro" id="IPR032687">
    <property type="entry name" value="AraC-type_N"/>
</dbReference>
<evidence type="ECO:0000259" key="5">
    <source>
        <dbReference type="PROSITE" id="PS01124"/>
    </source>
</evidence>
<evidence type="ECO:0000313" key="7">
    <source>
        <dbReference type="Proteomes" id="UP000469949"/>
    </source>
</evidence>
<gene>
    <name evidence="6" type="ORF">F8B43_4595</name>
</gene>
<organism evidence="6 7">
    <name type="scientific">Methylorubrum populi</name>
    <dbReference type="NCBI Taxonomy" id="223967"/>
    <lineage>
        <taxon>Bacteria</taxon>
        <taxon>Pseudomonadati</taxon>
        <taxon>Pseudomonadota</taxon>
        <taxon>Alphaproteobacteria</taxon>
        <taxon>Hyphomicrobiales</taxon>
        <taxon>Methylobacteriaceae</taxon>
        <taxon>Methylorubrum</taxon>
    </lineage>
</organism>
<dbReference type="Gene3D" id="1.10.10.60">
    <property type="entry name" value="Homeodomain-like"/>
    <property type="match status" value="1"/>
</dbReference>
<sequence>MDEPGLTRACTMGPIVAAVEAAGGSIARVFRRAGMPLALVDAPDRLILLRDQLRLVDGAVRESGDPALPARLAVATGIGGLGPIGRHVRACATLGDALAQVEAVTPALLQTATWTGLRRQGEDAVYGYAVTERIEAGRQTNEMLALGYLLGTLRHFLGPRWRPRRAVLTGAILPDRSEAERIFDCDLGLGPRAGLHFDAALLATPNPAPDRLLEATPPPPKAGLTACVAGLIELALLEGRPSIDGVARRLGLSRRSLQRRLEAEGTGFAPILQGVLRAQAETLLAGGTTPIGRIALDLGYADAAHFTRAFLGWTGVAPRTWRHLHATSPSFERTGPFAGPGRSPGKMPGLCPGAPPKG</sequence>
<dbReference type="InterPro" id="IPR009057">
    <property type="entry name" value="Homeodomain-like_sf"/>
</dbReference>
<evidence type="ECO:0000313" key="6">
    <source>
        <dbReference type="EMBL" id="KAB7783301.1"/>
    </source>
</evidence>
<dbReference type="PANTHER" id="PTHR47894">
    <property type="entry name" value="HTH-TYPE TRANSCRIPTIONAL REGULATOR GADX"/>
    <property type="match status" value="1"/>
</dbReference>
<keyword evidence="1" id="KW-0805">Transcription regulation</keyword>
<keyword evidence="3" id="KW-0804">Transcription</keyword>
<proteinExistence type="predicted"/>
<feature type="domain" description="HTH araC/xylS-type" evidence="5">
    <location>
        <begin position="226"/>
        <end position="324"/>
    </location>
</feature>
<dbReference type="EMBL" id="WEKV01000018">
    <property type="protein sequence ID" value="KAB7783301.1"/>
    <property type="molecule type" value="Genomic_DNA"/>
</dbReference>
<dbReference type="Pfam" id="PF12625">
    <property type="entry name" value="Arabinose_bd"/>
    <property type="match status" value="1"/>
</dbReference>
<evidence type="ECO:0000256" key="1">
    <source>
        <dbReference type="ARBA" id="ARBA00023015"/>
    </source>
</evidence>
<dbReference type="Pfam" id="PF12833">
    <property type="entry name" value="HTH_18"/>
    <property type="match status" value="1"/>
</dbReference>
<accession>A0A833J4T8</accession>
<evidence type="ECO:0000256" key="3">
    <source>
        <dbReference type="ARBA" id="ARBA00023163"/>
    </source>
</evidence>
<dbReference type="SMART" id="SM00342">
    <property type="entry name" value="HTH_ARAC"/>
    <property type="match status" value="1"/>
</dbReference>
<dbReference type="InterPro" id="IPR018060">
    <property type="entry name" value="HTH_AraC"/>
</dbReference>
<dbReference type="AlphaFoldDB" id="A0A833J4T8"/>
<dbReference type="SUPFAM" id="SSF46689">
    <property type="entry name" value="Homeodomain-like"/>
    <property type="match status" value="1"/>
</dbReference>
<name>A0A833J4T8_9HYPH</name>
<protein>
    <recommendedName>
        <fullName evidence="5">HTH araC/xylS-type domain-containing protein</fullName>
    </recommendedName>
</protein>
<dbReference type="PANTHER" id="PTHR47894:SF4">
    <property type="entry name" value="HTH-TYPE TRANSCRIPTIONAL REGULATOR GADX"/>
    <property type="match status" value="1"/>
</dbReference>
<evidence type="ECO:0000256" key="2">
    <source>
        <dbReference type="ARBA" id="ARBA00023125"/>
    </source>
</evidence>